<dbReference type="Gene3D" id="3.60.15.10">
    <property type="entry name" value="Ribonuclease Z/Hydroxyacylglutathione hydrolase-like"/>
    <property type="match status" value="1"/>
</dbReference>
<proteinExistence type="predicted"/>
<dbReference type="SUPFAM" id="SSF56281">
    <property type="entry name" value="Metallo-hydrolase/oxidoreductase"/>
    <property type="match status" value="1"/>
</dbReference>
<dbReference type="SMART" id="SM00849">
    <property type="entry name" value="Lactamase_B"/>
    <property type="match status" value="1"/>
</dbReference>
<dbReference type="PANTHER" id="PTHR46233:SF3">
    <property type="entry name" value="HYDROXYACYLGLUTATHIONE HYDROLASE GLOC"/>
    <property type="match status" value="1"/>
</dbReference>
<evidence type="ECO:0000313" key="7">
    <source>
        <dbReference type="Proteomes" id="UP000008457"/>
    </source>
</evidence>
<dbReference type="OrthoDB" id="9802248at2"/>
<dbReference type="PANTHER" id="PTHR46233">
    <property type="entry name" value="HYDROXYACYLGLUTATHIONE HYDROLASE GLOC"/>
    <property type="match status" value="1"/>
</dbReference>
<evidence type="ECO:0000259" key="5">
    <source>
        <dbReference type="SMART" id="SM00849"/>
    </source>
</evidence>
<dbReference type="Proteomes" id="UP000008457">
    <property type="component" value="Chromosome"/>
</dbReference>
<dbReference type="Pfam" id="PF00753">
    <property type="entry name" value="Lactamase_B"/>
    <property type="match status" value="1"/>
</dbReference>
<dbReference type="RefSeq" id="WP_013780559.1">
    <property type="nucleotide sequence ID" value="NC_015520.1"/>
</dbReference>
<dbReference type="GO" id="GO:0016787">
    <property type="term" value="F:hydrolase activity"/>
    <property type="evidence" value="ECO:0007669"/>
    <property type="project" value="UniProtKB-KW"/>
</dbReference>
<keyword evidence="4" id="KW-0862">Zinc</keyword>
<evidence type="ECO:0000256" key="2">
    <source>
        <dbReference type="ARBA" id="ARBA00022723"/>
    </source>
</evidence>
<dbReference type="CDD" id="cd06262">
    <property type="entry name" value="metallo-hydrolase-like_MBL-fold"/>
    <property type="match status" value="1"/>
</dbReference>
<dbReference type="AlphaFoldDB" id="F4A282"/>
<feature type="domain" description="Metallo-beta-lactamase" evidence="5">
    <location>
        <begin position="12"/>
        <end position="190"/>
    </location>
</feature>
<accession>F4A282</accession>
<name>F4A282_MAHA5</name>
<evidence type="ECO:0000313" key="6">
    <source>
        <dbReference type="EMBL" id="AEE96129.1"/>
    </source>
</evidence>
<organism evidence="6 7">
    <name type="scientific">Mahella australiensis (strain DSM 15567 / CIP 107919 / 50-1 BON)</name>
    <dbReference type="NCBI Taxonomy" id="697281"/>
    <lineage>
        <taxon>Bacteria</taxon>
        <taxon>Bacillati</taxon>
        <taxon>Bacillota</taxon>
        <taxon>Clostridia</taxon>
        <taxon>Thermoanaerobacterales</taxon>
        <taxon>Thermoanaerobacterales Family IV. Incertae Sedis</taxon>
        <taxon>Mahella</taxon>
    </lineage>
</organism>
<dbReference type="STRING" id="697281.Mahau_0931"/>
<dbReference type="InterPro" id="IPR036866">
    <property type="entry name" value="RibonucZ/Hydroxyglut_hydro"/>
</dbReference>
<dbReference type="EMBL" id="CP002360">
    <property type="protein sequence ID" value="AEE96129.1"/>
    <property type="molecule type" value="Genomic_DNA"/>
</dbReference>
<dbReference type="KEGG" id="mas:Mahau_0931"/>
<protein>
    <submittedName>
        <fullName evidence="6">Beta-lactamase domain protein</fullName>
    </submittedName>
</protein>
<sequence>MKVKVLRVGIYQTNCYICVYDDNNSAVIIDPGDEGERIYGVVAQDKLAITHIILTHGHPDHVGAVPYLRKFTGAKVLIHKDDSFMITDSEASSFAHLLGMNPVSMVPDGFLTDNDTIDMSFSKAHIMHTPGHTPGSICIQMRDCLFTGDTLFAGSIGRTDLPGGDEHEMRISLNRILTNIDDNTILYPGHGPSSTIKYERVSNPFLTDMDL</sequence>
<keyword evidence="2" id="KW-0479">Metal-binding</keyword>
<keyword evidence="3" id="KW-0378">Hydrolase</keyword>
<dbReference type="InterPro" id="IPR001279">
    <property type="entry name" value="Metallo-B-lactamas"/>
</dbReference>
<dbReference type="InterPro" id="IPR051453">
    <property type="entry name" value="MBL_Glyoxalase_II"/>
</dbReference>
<reference evidence="6 7" key="2">
    <citation type="journal article" date="2011" name="Stand. Genomic Sci.">
        <title>Complete genome sequence of Mahella australiensis type strain (50-1 BON).</title>
        <authorList>
            <person name="Sikorski J."/>
            <person name="Teshima H."/>
            <person name="Nolan M."/>
            <person name="Lucas S."/>
            <person name="Hammon N."/>
            <person name="Deshpande S."/>
            <person name="Cheng J.F."/>
            <person name="Pitluck S."/>
            <person name="Liolios K."/>
            <person name="Pagani I."/>
            <person name="Ivanova N."/>
            <person name="Huntemann M."/>
            <person name="Mavromatis K."/>
            <person name="Ovchinikova G."/>
            <person name="Pati A."/>
            <person name="Tapia R."/>
            <person name="Han C."/>
            <person name="Goodwin L."/>
            <person name="Chen A."/>
            <person name="Palaniappan K."/>
            <person name="Land M."/>
            <person name="Hauser L."/>
            <person name="Ngatchou-Djao O.D."/>
            <person name="Rohde M."/>
            <person name="Pukall R."/>
            <person name="Spring S."/>
            <person name="Abt B."/>
            <person name="Goker M."/>
            <person name="Detter J.C."/>
            <person name="Woyke T."/>
            <person name="Bristow J."/>
            <person name="Markowitz V."/>
            <person name="Hugenholtz P."/>
            <person name="Eisen J.A."/>
            <person name="Kyrpides N.C."/>
            <person name="Klenk H.P."/>
            <person name="Lapidus A."/>
        </authorList>
    </citation>
    <scope>NUCLEOTIDE SEQUENCE [LARGE SCALE GENOMIC DNA]</scope>
    <source>
        <strain evidence="7">DSM 15567 / CIP 107919 / 50-1 BON</strain>
    </source>
</reference>
<reference evidence="7" key="1">
    <citation type="submission" date="2010-11" db="EMBL/GenBank/DDBJ databases">
        <title>The complete genome of Mahella australiensis DSM 15567.</title>
        <authorList>
            <consortium name="US DOE Joint Genome Institute (JGI-PGF)"/>
            <person name="Lucas S."/>
            <person name="Copeland A."/>
            <person name="Lapidus A."/>
            <person name="Bruce D."/>
            <person name="Goodwin L."/>
            <person name="Pitluck S."/>
            <person name="Kyrpides N."/>
            <person name="Mavromatis K."/>
            <person name="Pagani I."/>
            <person name="Ivanova N."/>
            <person name="Teshima H."/>
            <person name="Brettin T."/>
            <person name="Detter J.C."/>
            <person name="Han C."/>
            <person name="Tapia R."/>
            <person name="Land M."/>
            <person name="Hauser L."/>
            <person name="Markowitz V."/>
            <person name="Cheng J.-F."/>
            <person name="Hugenholtz P."/>
            <person name="Woyke T."/>
            <person name="Wu D."/>
            <person name="Spring S."/>
            <person name="Pukall R."/>
            <person name="Steenblock K."/>
            <person name="Schneider S."/>
            <person name="Klenk H.-P."/>
            <person name="Eisen J.A."/>
        </authorList>
    </citation>
    <scope>NUCLEOTIDE SEQUENCE [LARGE SCALE GENOMIC DNA]</scope>
    <source>
        <strain evidence="7">DSM 15567 / CIP 107919 / 50-1 BON</strain>
    </source>
</reference>
<evidence type="ECO:0000256" key="4">
    <source>
        <dbReference type="ARBA" id="ARBA00022833"/>
    </source>
</evidence>
<keyword evidence="7" id="KW-1185">Reference proteome</keyword>
<dbReference type="GO" id="GO:0046872">
    <property type="term" value="F:metal ion binding"/>
    <property type="evidence" value="ECO:0007669"/>
    <property type="project" value="UniProtKB-KW"/>
</dbReference>
<evidence type="ECO:0000256" key="3">
    <source>
        <dbReference type="ARBA" id="ARBA00022801"/>
    </source>
</evidence>
<dbReference type="eggNOG" id="COG0491">
    <property type="taxonomic scope" value="Bacteria"/>
</dbReference>
<evidence type="ECO:0000256" key="1">
    <source>
        <dbReference type="ARBA" id="ARBA00001947"/>
    </source>
</evidence>
<gene>
    <name evidence="6" type="ordered locus">Mahau_0931</name>
</gene>
<dbReference type="HOGENOM" id="CLU_030571_5_4_9"/>
<comment type="cofactor">
    <cofactor evidence="1">
        <name>Zn(2+)</name>
        <dbReference type="ChEBI" id="CHEBI:29105"/>
    </cofactor>
</comment>